<evidence type="ECO:0008006" key="3">
    <source>
        <dbReference type="Google" id="ProtNLM"/>
    </source>
</evidence>
<protein>
    <recommendedName>
        <fullName evidence="3">Carrier domain-containing protein</fullName>
    </recommendedName>
</protein>
<name>A0A1M6BHH7_9FLAO</name>
<accession>A0A1M6BHH7</accession>
<dbReference type="STRING" id="1118202.SAMN05443429_1026"/>
<dbReference type="RefSeq" id="WP_073178026.1">
    <property type="nucleotide sequence ID" value="NZ_FQYI01000002.1"/>
</dbReference>
<dbReference type="AlphaFoldDB" id="A0A1M6BHH7"/>
<proteinExistence type="predicted"/>
<dbReference type="OrthoDB" id="4239100at2"/>
<gene>
    <name evidence="1" type="ORF">SAMN05443429_1026</name>
</gene>
<dbReference type="Gene3D" id="1.10.1200.10">
    <property type="entry name" value="ACP-like"/>
    <property type="match status" value="1"/>
</dbReference>
<evidence type="ECO:0000313" key="2">
    <source>
        <dbReference type="Proteomes" id="UP000184335"/>
    </source>
</evidence>
<dbReference type="InterPro" id="IPR036736">
    <property type="entry name" value="ACP-like_sf"/>
</dbReference>
<reference evidence="1 2" key="1">
    <citation type="submission" date="2016-11" db="EMBL/GenBank/DDBJ databases">
        <authorList>
            <person name="Jaros S."/>
            <person name="Januszkiewicz K."/>
            <person name="Wedrychowicz H."/>
        </authorList>
    </citation>
    <scope>NUCLEOTIDE SEQUENCE [LARGE SCALE GENOMIC DNA]</scope>
    <source>
        <strain evidence="1 2">DSM 25479</strain>
    </source>
</reference>
<keyword evidence="2" id="KW-1185">Reference proteome</keyword>
<organism evidence="1 2">
    <name type="scientific">Cruoricaptor ignavus</name>
    <dbReference type="NCBI Taxonomy" id="1118202"/>
    <lineage>
        <taxon>Bacteria</taxon>
        <taxon>Pseudomonadati</taxon>
        <taxon>Bacteroidota</taxon>
        <taxon>Flavobacteriia</taxon>
        <taxon>Flavobacteriales</taxon>
        <taxon>Weeksellaceae</taxon>
        <taxon>Cruoricaptor</taxon>
    </lineage>
</organism>
<dbReference type="EMBL" id="FQYI01000002">
    <property type="protein sequence ID" value="SHI48155.1"/>
    <property type="molecule type" value="Genomic_DNA"/>
</dbReference>
<evidence type="ECO:0000313" key="1">
    <source>
        <dbReference type="EMBL" id="SHI48155.1"/>
    </source>
</evidence>
<dbReference type="Proteomes" id="UP000184335">
    <property type="component" value="Unassembled WGS sequence"/>
</dbReference>
<sequence length="98" mass="11216">MEKNQVLEIVLATVKDFCDNNGIEVSEPIDPQQRLIGKSGIFDSMDLVNFTVDLEEVLEEKFDKAFMLSSERAMSRSHSPFMNPEELTKFILELDSDE</sequence>